<dbReference type="PROSITE" id="PS50949">
    <property type="entry name" value="HTH_GNTR"/>
    <property type="match status" value="1"/>
</dbReference>
<dbReference type="InterPro" id="IPR008920">
    <property type="entry name" value="TF_FadR/GntR_C"/>
</dbReference>
<keyword evidence="2" id="KW-0238">DNA-binding</keyword>
<evidence type="ECO:0000256" key="1">
    <source>
        <dbReference type="ARBA" id="ARBA00023015"/>
    </source>
</evidence>
<dbReference type="Gene3D" id="1.10.10.10">
    <property type="entry name" value="Winged helix-like DNA-binding domain superfamily/Winged helix DNA-binding domain"/>
    <property type="match status" value="1"/>
</dbReference>
<comment type="caution">
    <text evidence="5">The sequence shown here is derived from an EMBL/GenBank/DDBJ whole genome shotgun (WGS) entry which is preliminary data.</text>
</comment>
<gene>
    <name evidence="5" type="ORF">HMH01_11615</name>
</gene>
<dbReference type="InterPro" id="IPR036388">
    <property type="entry name" value="WH-like_DNA-bd_sf"/>
</dbReference>
<dbReference type="Pfam" id="PF07729">
    <property type="entry name" value="FCD"/>
    <property type="match status" value="1"/>
</dbReference>
<dbReference type="RefSeq" id="WP_171325720.1">
    <property type="nucleotide sequence ID" value="NZ_JABFBC010000002.1"/>
</dbReference>
<keyword evidence="6" id="KW-1185">Reference proteome</keyword>
<dbReference type="AlphaFoldDB" id="A0A849L492"/>
<reference evidence="5 6" key="1">
    <citation type="submission" date="2020-05" db="EMBL/GenBank/DDBJ databases">
        <title>Gimesia benthica sp. nov., a novel planctomycete isolated from a deep-sea water sample of the Northwest Indian Ocean.</title>
        <authorList>
            <person name="Wang J."/>
            <person name="Ruan C."/>
            <person name="Song L."/>
            <person name="Zhu Y."/>
            <person name="Li A."/>
            <person name="Zheng X."/>
            <person name="Wang L."/>
            <person name="Lu Z."/>
            <person name="Huang Y."/>
            <person name="Du W."/>
            <person name="Zhou Y."/>
            <person name="Huang L."/>
            <person name="Dai X."/>
        </authorList>
    </citation>
    <scope>NUCLEOTIDE SEQUENCE [LARGE SCALE GENOMIC DNA]</scope>
    <source>
        <strain evidence="5 6">YYQ-30</strain>
    </source>
</reference>
<dbReference type="GO" id="GO:0003700">
    <property type="term" value="F:DNA-binding transcription factor activity"/>
    <property type="evidence" value="ECO:0007669"/>
    <property type="project" value="InterPro"/>
</dbReference>
<evidence type="ECO:0000256" key="3">
    <source>
        <dbReference type="ARBA" id="ARBA00023163"/>
    </source>
</evidence>
<dbReference type="PANTHER" id="PTHR43537:SF5">
    <property type="entry name" value="UXU OPERON TRANSCRIPTIONAL REGULATOR"/>
    <property type="match status" value="1"/>
</dbReference>
<evidence type="ECO:0000313" key="6">
    <source>
        <dbReference type="Proteomes" id="UP000572377"/>
    </source>
</evidence>
<dbReference type="InterPro" id="IPR000524">
    <property type="entry name" value="Tscrpt_reg_HTH_GntR"/>
</dbReference>
<dbReference type="SUPFAM" id="SSF46785">
    <property type="entry name" value="Winged helix' DNA-binding domain"/>
    <property type="match status" value="1"/>
</dbReference>
<organism evidence="5 6">
    <name type="scientific">Halovulum dunhuangense</name>
    <dbReference type="NCBI Taxonomy" id="1505036"/>
    <lineage>
        <taxon>Bacteria</taxon>
        <taxon>Pseudomonadati</taxon>
        <taxon>Pseudomonadota</taxon>
        <taxon>Alphaproteobacteria</taxon>
        <taxon>Rhodobacterales</taxon>
        <taxon>Paracoccaceae</taxon>
        <taxon>Halovulum</taxon>
    </lineage>
</organism>
<dbReference type="InterPro" id="IPR036390">
    <property type="entry name" value="WH_DNA-bd_sf"/>
</dbReference>
<dbReference type="GO" id="GO:0003677">
    <property type="term" value="F:DNA binding"/>
    <property type="evidence" value="ECO:0007669"/>
    <property type="project" value="UniProtKB-KW"/>
</dbReference>
<dbReference type="SMART" id="SM00345">
    <property type="entry name" value="HTH_GNTR"/>
    <property type="match status" value="1"/>
</dbReference>
<dbReference type="Gene3D" id="1.20.120.530">
    <property type="entry name" value="GntR ligand-binding domain-like"/>
    <property type="match status" value="1"/>
</dbReference>
<proteinExistence type="predicted"/>
<dbReference type="PANTHER" id="PTHR43537">
    <property type="entry name" value="TRANSCRIPTIONAL REGULATOR, GNTR FAMILY"/>
    <property type="match status" value="1"/>
</dbReference>
<dbReference type="EMBL" id="JABFBC010000002">
    <property type="protein sequence ID" value="NNU81083.1"/>
    <property type="molecule type" value="Genomic_DNA"/>
</dbReference>
<keyword evidence="1" id="KW-0805">Transcription regulation</keyword>
<name>A0A849L492_9RHOB</name>
<feature type="domain" description="HTH gntR-type" evidence="4">
    <location>
        <begin position="1"/>
        <end position="69"/>
    </location>
</feature>
<protein>
    <submittedName>
        <fullName evidence="5">FadR family transcriptional regulator</fullName>
    </submittedName>
</protein>
<dbReference type="SMART" id="SM00895">
    <property type="entry name" value="FCD"/>
    <property type="match status" value="1"/>
</dbReference>
<sequence>MHEDAGALTQLRAWLAQRDLGDNARLPPERELCTILGVSRGDLRKALKVLEDEGLLWRQVGKGTFTGIRPAEETTTISGLAHRSSPAEVMRARLSFEPMLAFEAALNATPEDIAELERCMEAARSATSWRHYETADNRMHRTIAEAAGNAVLLALFDQLNAVRRAVVWSRGRTGSDRPPPDHHSHSEHRRILEAVVARDPQAAQAAMHDHLRSVEAGLLRGQMEAAE</sequence>
<dbReference type="InterPro" id="IPR011711">
    <property type="entry name" value="GntR_C"/>
</dbReference>
<dbReference type="Pfam" id="PF00392">
    <property type="entry name" value="GntR"/>
    <property type="match status" value="1"/>
</dbReference>
<keyword evidence="3" id="KW-0804">Transcription</keyword>
<evidence type="ECO:0000313" key="5">
    <source>
        <dbReference type="EMBL" id="NNU81083.1"/>
    </source>
</evidence>
<dbReference type="SUPFAM" id="SSF48008">
    <property type="entry name" value="GntR ligand-binding domain-like"/>
    <property type="match status" value="1"/>
</dbReference>
<dbReference type="CDD" id="cd07377">
    <property type="entry name" value="WHTH_GntR"/>
    <property type="match status" value="1"/>
</dbReference>
<evidence type="ECO:0000259" key="4">
    <source>
        <dbReference type="PROSITE" id="PS50949"/>
    </source>
</evidence>
<dbReference type="PRINTS" id="PR00035">
    <property type="entry name" value="HTHGNTR"/>
</dbReference>
<evidence type="ECO:0000256" key="2">
    <source>
        <dbReference type="ARBA" id="ARBA00023125"/>
    </source>
</evidence>
<accession>A0A849L492</accession>
<dbReference type="Proteomes" id="UP000572377">
    <property type="component" value="Unassembled WGS sequence"/>
</dbReference>